<accession>A0ABT3P528</accession>
<sequence>MNALKSKKLEGPLEIVITVDDKFCCHLWVLLRSIVTSCQCEVNFHVIANSVNEDSKVKLKTAMELDGNLTFYDVDEQTRGRISALPLSASYLNRLDMVTYLRLLLAEILPDSIKRVLYLDCDMVALGDISELAHVEISEFLAAVVSDAKLSRQDYTATLGMHTNRYFNAGLMLINLEKWRSFNVAEKALQLLCSGKQYAYNDQDVLNILFQNKLLYLSSVYNFQTYDVGVSSLANNAKIVHFTTAEKPWHASSVHPFRQYYWKIRNQGPYKGEPEIYLDSHDKLLIAKLFDMADNNKSKVVICGAGHKGRRIFQKASVEETVPIKIIGFIDKQITSPYQGVPVKNSPKFFPGADYFVIASQAYTQEIYQTLIDGGVNQAKIISI</sequence>
<dbReference type="PANTHER" id="PTHR13778">
    <property type="entry name" value="GLYCOSYLTRANSFERASE 8 DOMAIN-CONTAINING PROTEIN"/>
    <property type="match status" value="1"/>
</dbReference>
<keyword evidence="1" id="KW-0328">Glycosyltransferase</keyword>
<keyword evidence="2" id="KW-0808">Transferase</keyword>
<evidence type="ECO:0000256" key="1">
    <source>
        <dbReference type="ARBA" id="ARBA00022676"/>
    </source>
</evidence>
<evidence type="ECO:0000313" key="4">
    <source>
        <dbReference type="EMBL" id="MCW8107610.1"/>
    </source>
</evidence>
<dbReference type="Proteomes" id="UP001142810">
    <property type="component" value="Unassembled WGS sequence"/>
</dbReference>
<dbReference type="InterPro" id="IPR029044">
    <property type="entry name" value="Nucleotide-diphossugar_trans"/>
</dbReference>
<comment type="caution">
    <text evidence="4">The sequence shown here is derived from an EMBL/GenBank/DDBJ whole genome shotgun (WGS) entry which is preliminary data.</text>
</comment>
<proteinExistence type="predicted"/>
<evidence type="ECO:0000313" key="5">
    <source>
        <dbReference type="Proteomes" id="UP001142810"/>
    </source>
</evidence>
<organism evidence="4 5">
    <name type="scientific">Alteromonas aquimaris</name>
    <dbReference type="NCBI Taxonomy" id="2998417"/>
    <lineage>
        <taxon>Bacteria</taxon>
        <taxon>Pseudomonadati</taxon>
        <taxon>Pseudomonadota</taxon>
        <taxon>Gammaproteobacteria</taxon>
        <taxon>Alteromonadales</taxon>
        <taxon>Alteromonadaceae</taxon>
        <taxon>Alteromonas/Salinimonas group</taxon>
        <taxon>Alteromonas</taxon>
    </lineage>
</organism>
<dbReference type="SUPFAM" id="SSF53448">
    <property type="entry name" value="Nucleotide-diphospho-sugar transferases"/>
    <property type="match status" value="1"/>
</dbReference>
<dbReference type="CDD" id="cd04194">
    <property type="entry name" value="GT8_A4GalT_like"/>
    <property type="match status" value="1"/>
</dbReference>
<dbReference type="Gene3D" id="3.90.550.10">
    <property type="entry name" value="Spore Coat Polysaccharide Biosynthesis Protein SpsA, Chain A"/>
    <property type="match status" value="1"/>
</dbReference>
<evidence type="ECO:0000256" key="3">
    <source>
        <dbReference type="ARBA" id="ARBA00022723"/>
    </source>
</evidence>
<keyword evidence="3" id="KW-0479">Metal-binding</keyword>
<dbReference type="Gene3D" id="3.40.50.720">
    <property type="entry name" value="NAD(P)-binding Rossmann-like Domain"/>
    <property type="match status" value="1"/>
</dbReference>
<protein>
    <submittedName>
        <fullName evidence="4">Glycosyltransferase family 8 protein</fullName>
    </submittedName>
</protein>
<reference evidence="4" key="1">
    <citation type="submission" date="2022-11" db="EMBL/GenBank/DDBJ databases">
        <title>Alteromonas sp. nov., isolated from sea water of the Qingdao.</title>
        <authorList>
            <person name="Wang Q."/>
        </authorList>
    </citation>
    <scope>NUCLEOTIDE SEQUENCE</scope>
    <source>
        <strain evidence="4">ASW11-7</strain>
    </source>
</reference>
<name>A0ABT3P528_9ALTE</name>
<gene>
    <name evidence="4" type="ORF">OPS25_03705</name>
</gene>
<dbReference type="RefSeq" id="WP_265616317.1">
    <property type="nucleotide sequence ID" value="NZ_JAPFRD010000005.1"/>
</dbReference>
<dbReference type="Pfam" id="PF01501">
    <property type="entry name" value="Glyco_transf_8"/>
    <property type="match status" value="1"/>
</dbReference>
<dbReference type="EMBL" id="JAPFRD010000005">
    <property type="protein sequence ID" value="MCW8107610.1"/>
    <property type="molecule type" value="Genomic_DNA"/>
</dbReference>
<dbReference type="InterPro" id="IPR050748">
    <property type="entry name" value="Glycosyltrans_8_dom-fam"/>
</dbReference>
<dbReference type="PANTHER" id="PTHR13778:SF47">
    <property type="entry name" value="LIPOPOLYSACCHARIDE 1,3-GALACTOSYLTRANSFERASE"/>
    <property type="match status" value="1"/>
</dbReference>
<dbReference type="InterPro" id="IPR002495">
    <property type="entry name" value="Glyco_trans_8"/>
</dbReference>
<evidence type="ECO:0000256" key="2">
    <source>
        <dbReference type="ARBA" id="ARBA00022679"/>
    </source>
</evidence>
<keyword evidence="5" id="KW-1185">Reference proteome</keyword>